<name>A0A3M7MC80_9PLEO</name>
<feature type="compositionally biased region" description="Polar residues" evidence="1">
    <location>
        <begin position="83"/>
        <end position="92"/>
    </location>
</feature>
<feature type="region of interest" description="Disordered" evidence="1">
    <location>
        <begin position="47"/>
        <end position="66"/>
    </location>
</feature>
<feature type="compositionally biased region" description="Low complexity" evidence="1">
    <location>
        <begin position="258"/>
        <end position="269"/>
    </location>
</feature>
<dbReference type="OrthoDB" id="5425130at2759"/>
<evidence type="ECO:0000313" key="3">
    <source>
        <dbReference type="Proteomes" id="UP000265663"/>
    </source>
</evidence>
<dbReference type="Proteomes" id="UP000265663">
    <property type="component" value="Unassembled WGS sequence"/>
</dbReference>
<feature type="compositionally biased region" description="Polar residues" evidence="1">
    <location>
        <begin position="118"/>
        <end position="128"/>
    </location>
</feature>
<dbReference type="AlphaFoldDB" id="A0A3M7MC80"/>
<keyword evidence="3" id="KW-1185">Reference proteome</keyword>
<reference evidence="2 3" key="1">
    <citation type="journal article" date="2014" name="PLoS ONE">
        <title>De novo Genome Assembly of the Fungal Plant Pathogen Pyrenophora semeniperda.</title>
        <authorList>
            <person name="Soliai M.M."/>
            <person name="Meyer S.E."/>
            <person name="Udall J.A."/>
            <person name="Elzinga D.E."/>
            <person name="Hermansen R.A."/>
            <person name="Bodily P.M."/>
            <person name="Hart A.A."/>
            <person name="Coleman C.E."/>
        </authorList>
    </citation>
    <scope>NUCLEOTIDE SEQUENCE [LARGE SCALE GENOMIC DNA]</scope>
    <source>
        <strain evidence="2 3">CCB06</strain>
        <tissue evidence="2">Mycelium</tissue>
    </source>
</reference>
<keyword evidence="2" id="KW-0675">Receptor</keyword>
<feature type="compositionally biased region" description="Low complexity" evidence="1">
    <location>
        <begin position="417"/>
        <end position="430"/>
    </location>
</feature>
<evidence type="ECO:0000256" key="1">
    <source>
        <dbReference type="SAM" id="MobiDB-lite"/>
    </source>
</evidence>
<gene>
    <name evidence="2" type="ORF">GMOD_00007081</name>
</gene>
<protein>
    <submittedName>
        <fullName evidence="2">Agglutinin receptor</fullName>
    </submittedName>
</protein>
<feature type="compositionally biased region" description="Pro residues" evidence="1">
    <location>
        <begin position="511"/>
        <end position="520"/>
    </location>
</feature>
<organism evidence="2 3">
    <name type="scientific">Pyrenophora seminiperda CCB06</name>
    <dbReference type="NCBI Taxonomy" id="1302712"/>
    <lineage>
        <taxon>Eukaryota</taxon>
        <taxon>Fungi</taxon>
        <taxon>Dikarya</taxon>
        <taxon>Ascomycota</taxon>
        <taxon>Pezizomycotina</taxon>
        <taxon>Dothideomycetes</taxon>
        <taxon>Pleosporomycetidae</taxon>
        <taxon>Pleosporales</taxon>
        <taxon>Pleosporineae</taxon>
        <taxon>Pleosporaceae</taxon>
        <taxon>Pyrenophora</taxon>
    </lineage>
</organism>
<proteinExistence type="predicted"/>
<dbReference type="EMBL" id="KE747829">
    <property type="protein sequence ID" value="RMZ72087.1"/>
    <property type="molecule type" value="Genomic_DNA"/>
</dbReference>
<feature type="compositionally biased region" description="Pro residues" evidence="1">
    <location>
        <begin position="529"/>
        <end position="548"/>
    </location>
</feature>
<feature type="region of interest" description="Disordered" evidence="1">
    <location>
        <begin position="77"/>
        <end position="569"/>
    </location>
</feature>
<feature type="compositionally biased region" description="Basic and acidic residues" evidence="1">
    <location>
        <begin position="170"/>
        <end position="179"/>
    </location>
</feature>
<feature type="compositionally biased region" description="Low complexity" evidence="1">
    <location>
        <begin position="388"/>
        <end position="410"/>
    </location>
</feature>
<feature type="compositionally biased region" description="Polar residues" evidence="1">
    <location>
        <begin position="240"/>
        <end position="249"/>
    </location>
</feature>
<sequence length="669" mass="71403">MADLMPQQGLSATTSRHDIVSALLNDYATGFGHSDASTTVYSPIKELKSLPPTPRSNNIPRKVLPPGVRAMQAKFQLRDDQDTPVSPTSPLQDSPPRPRKRIVSRTLSRGSKPPSLNLMISNGSTATIPPTPSFPVRKQSLPDKELPLPPPKSERRQSVRQGDMGSKISKTRELAKRDSLLSQGEATEVSPPVVKRKAVPEAVKKFKSLAELGNGPRGRKGAPASRTSAQRDASVDSERSNATPRNASVESKRDVPTPSSEPQPSSEQSRNMRTELPPTPDAEKEDAKPPAPPKKVFTGLPSNPRGKAPASPLHMRGKSSTGFNVLKAMRPAPPPPNANGPDMRNLTPEMTPSPTTLKPAATGNDSLVSPLSPLPEASDQRRPFSFEPVAAAAAAAAAAAPAAGVAQPMPAEEKKPVTVATTTTPVAPASTSPPPAELRVPLTRPSLQTPEPSPAAQPASAGFYPKSADLEDFPLSPEPGQSPLPSSPVKSLPIPPTVDAVATAPVKSLPTPSPPPPVEVSPPSRKKSLPPPPPPPQQPSPQAPPQQPSQPLQEQPKTPPPFSPLTRHPLPIPLPIIPAITPTHLNCYTAHRHNIWSNNAFQPMACMVCKENDRERKWTCTWCQLRICGRCSEELKGVGGRDLGVLIENRKDRGERGEKEKGLGRVVEE</sequence>
<accession>A0A3M7MC80</accession>
<feature type="compositionally biased region" description="Pro residues" evidence="1">
    <location>
        <begin position="476"/>
        <end position="486"/>
    </location>
</feature>
<evidence type="ECO:0000313" key="2">
    <source>
        <dbReference type="EMBL" id="RMZ72087.1"/>
    </source>
</evidence>
<feature type="compositionally biased region" description="Basic and acidic residues" evidence="1">
    <location>
        <begin position="140"/>
        <end position="157"/>
    </location>
</feature>